<comment type="caution">
    <text evidence="1">The sequence shown here is derived from an EMBL/GenBank/DDBJ whole genome shotgun (WGS) entry which is preliminary data.</text>
</comment>
<dbReference type="EMBL" id="CACRXK020013025">
    <property type="protein sequence ID" value="CAB4024420.1"/>
    <property type="molecule type" value="Genomic_DNA"/>
</dbReference>
<protein>
    <submittedName>
        <fullName evidence="1">Uncharacterized protein</fullName>
    </submittedName>
</protein>
<dbReference type="AlphaFoldDB" id="A0A6S7J5Y3"/>
<dbReference type="Gene3D" id="3.30.420.10">
    <property type="entry name" value="Ribonuclease H-like superfamily/Ribonuclease H"/>
    <property type="match status" value="1"/>
</dbReference>
<evidence type="ECO:0000313" key="2">
    <source>
        <dbReference type="Proteomes" id="UP001152795"/>
    </source>
</evidence>
<dbReference type="PANTHER" id="PTHR46564">
    <property type="entry name" value="TRANSPOSASE"/>
    <property type="match status" value="1"/>
</dbReference>
<organism evidence="1 2">
    <name type="scientific">Paramuricea clavata</name>
    <name type="common">Red gorgonian</name>
    <name type="synonym">Violescent sea-whip</name>
    <dbReference type="NCBI Taxonomy" id="317549"/>
    <lineage>
        <taxon>Eukaryota</taxon>
        <taxon>Metazoa</taxon>
        <taxon>Cnidaria</taxon>
        <taxon>Anthozoa</taxon>
        <taxon>Octocorallia</taxon>
        <taxon>Malacalcyonacea</taxon>
        <taxon>Plexauridae</taxon>
        <taxon>Paramuricea</taxon>
    </lineage>
</organism>
<reference evidence="1" key="1">
    <citation type="submission" date="2020-04" db="EMBL/GenBank/DDBJ databases">
        <authorList>
            <person name="Alioto T."/>
            <person name="Alioto T."/>
            <person name="Gomez Garrido J."/>
        </authorList>
    </citation>
    <scope>NUCLEOTIDE SEQUENCE</scope>
    <source>
        <strain evidence="1">A484AB</strain>
    </source>
</reference>
<dbReference type="PANTHER" id="PTHR46564:SF1">
    <property type="entry name" value="TRANSPOSASE"/>
    <property type="match status" value="1"/>
</dbReference>
<accession>A0A6S7J5Y3</accession>
<keyword evidence="2" id="KW-1185">Reference proteome</keyword>
<dbReference type="InterPro" id="IPR036397">
    <property type="entry name" value="RNaseH_sf"/>
</dbReference>
<name>A0A6S7J5Y3_PARCT</name>
<dbReference type="GO" id="GO:0003676">
    <property type="term" value="F:nucleic acid binding"/>
    <property type="evidence" value="ECO:0007669"/>
    <property type="project" value="InterPro"/>
</dbReference>
<dbReference type="Proteomes" id="UP001152795">
    <property type="component" value="Unassembled WGS sequence"/>
</dbReference>
<sequence length="189" mass="21319">MAEISLFPPEFLVFVDETGFDRRINRQYGFSLKGTPAIRHAKFNPWGPRHAVVAAIALEGLLCVDIKEERVAVNADVFVDFLETHLVPALRPFNGINSRSVVVMDNAAIHHVPEVVEVINRAGAIVRFLPPYSPDLNPIEQAFATAKHFIRENDVVYLATTQQKPLIMESFAQITGDLCESYFRHSRYL</sequence>
<proteinExistence type="predicted"/>
<dbReference type="OrthoDB" id="6021308at2759"/>
<gene>
    <name evidence="1" type="ORF">PACLA_8A032985</name>
</gene>
<evidence type="ECO:0000313" key="1">
    <source>
        <dbReference type="EMBL" id="CAB4024420.1"/>
    </source>
</evidence>
<dbReference type="InterPro" id="IPR038717">
    <property type="entry name" value="Tc1-like_DDE_dom"/>
</dbReference>
<dbReference type="Pfam" id="PF13358">
    <property type="entry name" value="DDE_3"/>
    <property type="match status" value="1"/>
</dbReference>